<evidence type="ECO:0000313" key="2">
    <source>
        <dbReference type="Proteomes" id="UP000492821"/>
    </source>
</evidence>
<name>A0A7E4ZTB5_PANRE</name>
<dbReference type="Proteomes" id="UP000492821">
    <property type="component" value="Unassembled WGS sequence"/>
</dbReference>
<organism evidence="2 3">
    <name type="scientific">Panagrellus redivivus</name>
    <name type="common">Microworm</name>
    <dbReference type="NCBI Taxonomy" id="6233"/>
    <lineage>
        <taxon>Eukaryota</taxon>
        <taxon>Metazoa</taxon>
        <taxon>Ecdysozoa</taxon>
        <taxon>Nematoda</taxon>
        <taxon>Chromadorea</taxon>
        <taxon>Rhabditida</taxon>
        <taxon>Tylenchina</taxon>
        <taxon>Panagrolaimomorpha</taxon>
        <taxon>Panagrolaimoidea</taxon>
        <taxon>Panagrolaimidae</taxon>
        <taxon>Panagrellus</taxon>
    </lineage>
</organism>
<sequence>MPSTSMIAGYPVFFSGAVWRAAGDLLLGRSQRPSSLKKTDFVQLTRRQGKRPPTTLHPTPGPKAHHVGTANVRSERTSKTEPSSVYPDIAFHRGPSFVAPVRSSVGPLVAFAVYGQFHAIDADIALHAPSESLLPHSLLLSNCISTL</sequence>
<protein>
    <submittedName>
        <fullName evidence="3">Uncharacterized protein</fullName>
    </submittedName>
</protein>
<reference evidence="2" key="1">
    <citation type="journal article" date="2013" name="Genetics">
        <title>The draft genome and transcriptome of Panagrellus redivivus are shaped by the harsh demands of a free-living lifestyle.</title>
        <authorList>
            <person name="Srinivasan J."/>
            <person name="Dillman A.R."/>
            <person name="Macchietto M.G."/>
            <person name="Heikkinen L."/>
            <person name="Lakso M."/>
            <person name="Fracchia K.M."/>
            <person name="Antoshechkin I."/>
            <person name="Mortazavi A."/>
            <person name="Wong G."/>
            <person name="Sternberg P.W."/>
        </authorList>
    </citation>
    <scope>NUCLEOTIDE SEQUENCE [LARGE SCALE GENOMIC DNA]</scope>
    <source>
        <strain evidence="2">MT8872</strain>
    </source>
</reference>
<keyword evidence="2" id="KW-1185">Reference proteome</keyword>
<evidence type="ECO:0000313" key="3">
    <source>
        <dbReference type="WBParaSite" id="Pan_g15978.t1"/>
    </source>
</evidence>
<dbReference type="WBParaSite" id="Pan_g15978.t1">
    <property type="protein sequence ID" value="Pan_g15978.t1"/>
    <property type="gene ID" value="Pan_g15978"/>
</dbReference>
<accession>A0A7E4ZTB5</accession>
<evidence type="ECO:0000256" key="1">
    <source>
        <dbReference type="SAM" id="MobiDB-lite"/>
    </source>
</evidence>
<feature type="region of interest" description="Disordered" evidence="1">
    <location>
        <begin position="37"/>
        <end position="85"/>
    </location>
</feature>
<reference evidence="3" key="2">
    <citation type="submission" date="2020-10" db="UniProtKB">
        <authorList>
            <consortium name="WormBaseParasite"/>
        </authorList>
    </citation>
    <scope>IDENTIFICATION</scope>
</reference>
<dbReference type="AlphaFoldDB" id="A0A7E4ZTB5"/>
<proteinExistence type="predicted"/>